<evidence type="ECO:0000313" key="2">
    <source>
        <dbReference type="EMBL" id="CEM39462.1"/>
    </source>
</evidence>
<evidence type="ECO:0000313" key="3">
    <source>
        <dbReference type="Proteomes" id="UP000041254"/>
    </source>
</evidence>
<proteinExistence type="predicted"/>
<dbReference type="EMBL" id="CDMY01001040">
    <property type="protein sequence ID" value="CEM39462.1"/>
    <property type="molecule type" value="Genomic_DNA"/>
</dbReference>
<accession>A0A0G4H6J0</accession>
<feature type="compositionally biased region" description="Low complexity" evidence="1">
    <location>
        <begin position="32"/>
        <end position="51"/>
    </location>
</feature>
<feature type="region of interest" description="Disordered" evidence="1">
    <location>
        <begin position="28"/>
        <end position="65"/>
    </location>
</feature>
<feature type="region of interest" description="Disordered" evidence="1">
    <location>
        <begin position="298"/>
        <end position="325"/>
    </location>
</feature>
<protein>
    <submittedName>
        <fullName evidence="2">Uncharacterized protein</fullName>
    </submittedName>
</protein>
<name>A0A0G4H6J0_VITBC</name>
<feature type="compositionally biased region" description="Basic and acidic residues" evidence="1">
    <location>
        <begin position="386"/>
        <end position="404"/>
    </location>
</feature>
<dbReference type="OMA" id="SARMAHR"/>
<keyword evidence="3" id="KW-1185">Reference proteome</keyword>
<evidence type="ECO:0000256" key="1">
    <source>
        <dbReference type="SAM" id="MobiDB-lite"/>
    </source>
</evidence>
<sequence length="415" mass="46766">MLPSARSLCLLHSSRRQIRRCCSSHLSHQRGFSSDASSSPTSPSPFFAPESDSNADDDGDGQQPHANVDLRRRLVLGLCVSRHCAGYALMTYDTKPLKVGLIDLSSLPNVNEKAVEVMGVLNVLKTGQLQVLTKELSQQHPQHAQQPQAADPQRLLEWTVGMQEYSRVPNPGKDLQKVTEIQKLVGILSHDIPRLLGVSPRPVYLRTAREFLATRAGRLLESRSEVLEYVKEKIPNFPTIARKDGGVNDTSYFMSDAWMVATYVQRLAKREERGKNPRLLESLRKRAMKSKTVRAIQQTLDGLSATSRPADRRVSDGLQSALESRVERKVTEQLEKLLDEEEGIKVMDRAELRRQRARQQQRKQVYESLRQEEGSTGEGGQTGSTREGEGEERPVPERRRKNEESPEYPVPPGFR</sequence>
<dbReference type="InParanoid" id="A0A0G4H6J0"/>
<dbReference type="Proteomes" id="UP000041254">
    <property type="component" value="Unassembled WGS sequence"/>
</dbReference>
<dbReference type="AlphaFoldDB" id="A0A0G4H6J0"/>
<reference evidence="2 3" key="1">
    <citation type="submission" date="2014-11" db="EMBL/GenBank/DDBJ databases">
        <authorList>
            <person name="Zhu J."/>
            <person name="Qi W."/>
            <person name="Song R."/>
        </authorList>
    </citation>
    <scope>NUCLEOTIDE SEQUENCE [LARGE SCALE GENOMIC DNA]</scope>
</reference>
<gene>
    <name evidence="2" type="ORF">Vbra_10686</name>
</gene>
<dbReference type="PhylomeDB" id="A0A0G4H6J0"/>
<dbReference type="VEuPathDB" id="CryptoDB:Vbra_10686"/>
<feature type="compositionally biased region" description="Polar residues" evidence="1">
    <location>
        <begin position="298"/>
        <end position="307"/>
    </location>
</feature>
<feature type="region of interest" description="Disordered" evidence="1">
    <location>
        <begin position="355"/>
        <end position="415"/>
    </location>
</feature>
<organism evidence="2 3">
    <name type="scientific">Vitrella brassicaformis (strain CCMP3155)</name>
    <dbReference type="NCBI Taxonomy" id="1169540"/>
    <lineage>
        <taxon>Eukaryota</taxon>
        <taxon>Sar</taxon>
        <taxon>Alveolata</taxon>
        <taxon>Colpodellida</taxon>
        <taxon>Vitrellaceae</taxon>
        <taxon>Vitrella</taxon>
    </lineage>
</organism>